<protein>
    <submittedName>
        <fullName evidence="2">Uncharacterized protein</fullName>
    </submittedName>
</protein>
<dbReference type="KEGG" id="sand:H3309_15885"/>
<sequence>MRHAFVIAIALIAGGAAAQGCPGTAKMAGNQPIRLLADGSVLAKAKLNINIDGSGRAYNFDNSRGLIHLCNGARVHPAGRPSYEGSESNATCTGKFMTDLARIRAAGWSDGSVGGVEWFGVVGTGSARVNGRTVTGVKPAELPDGFLVSPTTLADPAFAVTDQRRYVEPLTIATAVIPTRNRLTPFGVRTGTLGVAFRADKGIAVPFIVSDLGPRIGEGSPALARRLAGIAPDPALPRSERFVGAVSSDSVTWVFFGGDRLPPPYTAETVETAAKAAFERWGGLDRLRSCARVHFGKV</sequence>
<evidence type="ECO:0000256" key="1">
    <source>
        <dbReference type="SAM" id="SignalP"/>
    </source>
</evidence>
<feature type="chain" id="PRO_5028916222" evidence="1">
    <location>
        <begin position="19"/>
        <end position="298"/>
    </location>
</feature>
<keyword evidence="3" id="KW-1185">Reference proteome</keyword>
<dbReference type="RefSeq" id="WP_182295960.1">
    <property type="nucleotide sequence ID" value="NZ_CP059851.1"/>
</dbReference>
<organism evidence="2 3">
    <name type="scientific">Sandaracinobacteroides saxicola</name>
    <dbReference type="NCBI Taxonomy" id="2759707"/>
    <lineage>
        <taxon>Bacteria</taxon>
        <taxon>Pseudomonadati</taxon>
        <taxon>Pseudomonadota</taxon>
        <taxon>Alphaproteobacteria</taxon>
        <taxon>Sphingomonadales</taxon>
        <taxon>Sphingosinicellaceae</taxon>
        <taxon>Sandaracinobacteroides</taxon>
    </lineage>
</organism>
<gene>
    <name evidence="2" type="ORF">H3309_15885</name>
</gene>
<feature type="signal peptide" evidence="1">
    <location>
        <begin position="1"/>
        <end position="18"/>
    </location>
</feature>
<evidence type="ECO:0000313" key="3">
    <source>
        <dbReference type="Proteomes" id="UP000515292"/>
    </source>
</evidence>
<accession>A0A7G5IHB7</accession>
<dbReference type="AlphaFoldDB" id="A0A7G5IHB7"/>
<dbReference type="EMBL" id="CP059851">
    <property type="protein sequence ID" value="QMW22759.1"/>
    <property type="molecule type" value="Genomic_DNA"/>
</dbReference>
<keyword evidence="1" id="KW-0732">Signal</keyword>
<proteinExistence type="predicted"/>
<dbReference type="PROSITE" id="PS51257">
    <property type="entry name" value="PROKAR_LIPOPROTEIN"/>
    <property type="match status" value="1"/>
</dbReference>
<evidence type="ECO:0000313" key="2">
    <source>
        <dbReference type="EMBL" id="QMW22759.1"/>
    </source>
</evidence>
<reference evidence="2 3" key="1">
    <citation type="submission" date="2020-07" db="EMBL/GenBank/DDBJ databases">
        <title>Complete genome sequence for Sandaracinobacter sp. M6.</title>
        <authorList>
            <person name="Tang Y."/>
            <person name="Liu Q."/>
            <person name="Guo Z."/>
            <person name="Lei P."/>
            <person name="Huang B."/>
        </authorList>
    </citation>
    <scope>NUCLEOTIDE SEQUENCE [LARGE SCALE GENOMIC DNA]</scope>
    <source>
        <strain evidence="2 3">M6</strain>
    </source>
</reference>
<dbReference type="Proteomes" id="UP000515292">
    <property type="component" value="Chromosome"/>
</dbReference>
<name>A0A7G5IHB7_9SPHN</name>